<dbReference type="RefSeq" id="WP_095070847.1">
    <property type="nucleotide sequence ID" value="NZ_LT906465.1"/>
</dbReference>
<protein>
    <submittedName>
        <fullName evidence="1">Antirestriction protein</fullName>
    </submittedName>
</protein>
<dbReference type="KEGG" id="ctak:4412677_00927"/>
<reference evidence="1 2" key="1">
    <citation type="submission" date="2017-06" db="EMBL/GenBank/DDBJ databases">
        <authorList>
            <consortium name="Pathogen Informatics"/>
        </authorList>
    </citation>
    <scope>NUCLEOTIDE SEQUENCE [LARGE SCALE GENOMIC DNA]</scope>
    <source>
        <strain evidence="1 2">NCTC13490</strain>
    </source>
</reference>
<name>A0A239X493_9FLAO</name>
<dbReference type="Proteomes" id="UP000215196">
    <property type="component" value="Chromosome 1"/>
</dbReference>
<dbReference type="InterPro" id="IPR041893">
    <property type="entry name" value="ArdA_dom3"/>
</dbReference>
<evidence type="ECO:0000313" key="2">
    <source>
        <dbReference type="Proteomes" id="UP000215196"/>
    </source>
</evidence>
<organism evidence="1 2">
    <name type="scientific">Chryseobacterium taklimakanense</name>
    <dbReference type="NCBI Taxonomy" id="536441"/>
    <lineage>
        <taxon>Bacteria</taxon>
        <taxon>Pseudomonadati</taxon>
        <taxon>Bacteroidota</taxon>
        <taxon>Flavobacteriia</taxon>
        <taxon>Flavobacteriales</taxon>
        <taxon>Weeksellaceae</taxon>
        <taxon>Chryseobacterium group</taxon>
        <taxon>Chryseobacterium</taxon>
    </lineage>
</organism>
<accession>A0A239X493</accession>
<gene>
    <name evidence="1" type="ORF">SAMEA4412677_00927</name>
</gene>
<keyword evidence="2" id="KW-1185">Reference proteome</keyword>
<proteinExistence type="predicted"/>
<dbReference type="Pfam" id="PF07275">
    <property type="entry name" value="ArdA"/>
    <property type="match status" value="1"/>
</dbReference>
<dbReference type="Gene3D" id="1.10.10.1190">
    <property type="entry name" value="Antirestriction protein ArdA, domain 3"/>
    <property type="match status" value="1"/>
</dbReference>
<dbReference type="AlphaFoldDB" id="A0A239X493"/>
<sequence length="180" mass="21241">MANLSIFLDEIQVYVGTYKKYSEGSIFGKWLLLSDYSDFQDFHEAIKELHSDEDDPEYMYQDYEISPLFERMGLISECHISSQIFEVIEAIKSSSYDLEVWEAFTDCFGTYEDVSELEQKIQDSYMGEYGSDEEFAEQLLIETDSIPRNLPSYIYIDWERTARDLMMDYSASNGHYFRCF</sequence>
<dbReference type="InterPro" id="IPR041895">
    <property type="entry name" value="ArdA_dom1"/>
</dbReference>
<dbReference type="EMBL" id="LT906465">
    <property type="protein sequence ID" value="SNV41472.1"/>
    <property type="molecule type" value="Genomic_DNA"/>
</dbReference>
<dbReference type="InterPro" id="IPR009899">
    <property type="entry name" value="ArdA"/>
</dbReference>
<evidence type="ECO:0000313" key="1">
    <source>
        <dbReference type="EMBL" id="SNV41472.1"/>
    </source>
</evidence>
<dbReference type="Gene3D" id="3.10.20.480">
    <property type="entry name" value="Antirestriction protein ArdA, domain 1"/>
    <property type="match status" value="1"/>
</dbReference>